<dbReference type="PANTHER" id="PTHR30203">
    <property type="entry name" value="OUTER MEMBRANE CATION EFFLUX PROTEIN"/>
    <property type="match status" value="1"/>
</dbReference>
<feature type="signal peptide" evidence="2">
    <location>
        <begin position="1"/>
        <end position="30"/>
    </location>
</feature>
<sequence>MAPQRQARHPWGRPFAISALALATALAACAQKEDYKTPHFPFFGSYSQKQAAPVLLSNAEWWHGFQDPVLNQLVAQALAGNLSIAAARERVVQARAEARGVPDRAGLSASAAGRQQGEKGGDVTSSAEGDLGLSWMLDPYGERRARKAAAGARVEAADAETDAARLLVLYNLCNAYVELRYQQRLLALRQQEIASRRSTLSLAQSLFDTNSGTKLDVTRTQAELAQAQADLPLIEAAIRVQQNQIAVLTGRQPGTSGPEREPGKGMPQARMSADIGIPADLLRNRPDIRIAERLYYAAVNQVDVARAALYPRLSLSGAINLTSVRKGGSSRDYYFGPSVSLPEFPNSSTKAGVEATYSAARQAHIDWKATVLNAVMEVENALVEYDGSRRARAATERSLTLYRQAQTMTRDLVQSGGATVGDLIDADQSVTNASNTLAQTQRQQALDFIALNVRLGSGSAAGEAPAPATPPGN</sequence>
<evidence type="ECO:0000313" key="4">
    <source>
        <dbReference type="EMBL" id="MBL4930066.1"/>
    </source>
</evidence>
<dbReference type="GO" id="GO:0005886">
    <property type="term" value="C:plasma membrane"/>
    <property type="evidence" value="ECO:0007669"/>
    <property type="project" value="UniProtKB-SubCell"/>
</dbReference>
<dbReference type="RefSeq" id="WP_202662636.1">
    <property type="nucleotide sequence ID" value="NZ_JAESVP010000014.1"/>
</dbReference>
<organism evidence="4 5">
    <name type="scientific">Fuscibacter oryzae</name>
    <dbReference type="NCBI Taxonomy" id="2803939"/>
    <lineage>
        <taxon>Bacteria</taxon>
        <taxon>Pseudomonadati</taxon>
        <taxon>Pseudomonadota</taxon>
        <taxon>Alphaproteobacteria</taxon>
        <taxon>Rhodobacterales</taxon>
        <taxon>Paracoccaceae</taxon>
        <taxon>Fuscibacter</taxon>
    </lineage>
</organism>
<dbReference type="Gene3D" id="1.20.1600.10">
    <property type="entry name" value="Outer membrane efflux proteins (OEP)"/>
    <property type="match status" value="1"/>
</dbReference>
<dbReference type="Pfam" id="PF02321">
    <property type="entry name" value="OEP"/>
    <property type="match status" value="2"/>
</dbReference>
<evidence type="ECO:0000256" key="3">
    <source>
        <dbReference type="SAM" id="MobiDB-lite"/>
    </source>
</evidence>
<gene>
    <name evidence="4" type="ORF">JI744_18360</name>
</gene>
<comment type="subcellular location">
    <subcellularLocation>
        <location evidence="2">Cell membrane</location>
        <topology evidence="2">Lipid-anchor</topology>
    </subcellularLocation>
</comment>
<dbReference type="NCBIfam" id="TIGR01845">
    <property type="entry name" value="outer_NodT"/>
    <property type="match status" value="1"/>
</dbReference>
<dbReference type="PANTHER" id="PTHR30203:SF25">
    <property type="entry name" value="OUTER MEMBRANE PROTEIN-RELATED"/>
    <property type="match status" value="1"/>
</dbReference>
<name>A0A8J7SU94_9RHOB</name>
<evidence type="ECO:0000313" key="5">
    <source>
        <dbReference type="Proteomes" id="UP000619033"/>
    </source>
</evidence>
<comment type="caution">
    <text evidence="4">The sequence shown here is derived from an EMBL/GenBank/DDBJ whole genome shotgun (WGS) entry which is preliminary data.</text>
</comment>
<proteinExistence type="inferred from homology"/>
<dbReference type="GO" id="GO:0015562">
    <property type="term" value="F:efflux transmembrane transporter activity"/>
    <property type="evidence" value="ECO:0007669"/>
    <property type="project" value="InterPro"/>
</dbReference>
<feature type="region of interest" description="Disordered" evidence="3">
    <location>
        <begin position="105"/>
        <end position="127"/>
    </location>
</feature>
<dbReference type="PROSITE" id="PS51257">
    <property type="entry name" value="PROKAR_LIPOPROTEIN"/>
    <property type="match status" value="1"/>
</dbReference>
<keyword evidence="2" id="KW-0812">Transmembrane</keyword>
<dbReference type="AlphaFoldDB" id="A0A8J7SU94"/>
<dbReference type="Gene3D" id="2.20.200.10">
    <property type="entry name" value="Outer membrane efflux proteins (OEP)"/>
    <property type="match status" value="1"/>
</dbReference>
<evidence type="ECO:0000256" key="1">
    <source>
        <dbReference type="ARBA" id="ARBA00007613"/>
    </source>
</evidence>
<comment type="similarity">
    <text evidence="1 2">Belongs to the outer membrane factor (OMF) (TC 1.B.17) family.</text>
</comment>
<keyword evidence="2" id="KW-0732">Signal</keyword>
<keyword evidence="2" id="KW-0564">Palmitate</keyword>
<accession>A0A8J7SU94</accession>
<dbReference type="Proteomes" id="UP000619033">
    <property type="component" value="Unassembled WGS sequence"/>
</dbReference>
<feature type="region of interest" description="Disordered" evidence="3">
    <location>
        <begin position="250"/>
        <end position="269"/>
    </location>
</feature>
<reference evidence="4" key="1">
    <citation type="submission" date="2021-01" db="EMBL/GenBank/DDBJ databases">
        <title>Genome seq and assembly of Tabrizicola sp. KVB23.</title>
        <authorList>
            <person name="Chhetri G."/>
        </authorList>
    </citation>
    <scope>NUCLEOTIDE SEQUENCE</scope>
    <source>
        <strain evidence="4">KVB23</strain>
    </source>
</reference>
<protein>
    <submittedName>
        <fullName evidence="4">Efflux transporter outer membrane subunit</fullName>
    </submittedName>
</protein>
<keyword evidence="5" id="KW-1185">Reference proteome</keyword>
<keyword evidence="2" id="KW-0449">Lipoprotein</keyword>
<dbReference type="EMBL" id="JAESVP010000014">
    <property type="protein sequence ID" value="MBL4930066.1"/>
    <property type="molecule type" value="Genomic_DNA"/>
</dbReference>
<dbReference type="SUPFAM" id="SSF56954">
    <property type="entry name" value="Outer membrane efflux proteins (OEP)"/>
    <property type="match status" value="1"/>
</dbReference>
<keyword evidence="2" id="KW-0472">Membrane</keyword>
<evidence type="ECO:0000256" key="2">
    <source>
        <dbReference type="RuleBase" id="RU362097"/>
    </source>
</evidence>
<keyword evidence="2" id="KW-1134">Transmembrane beta strand</keyword>
<feature type="chain" id="PRO_5035340780" evidence="2">
    <location>
        <begin position="31"/>
        <end position="473"/>
    </location>
</feature>
<dbReference type="InterPro" id="IPR003423">
    <property type="entry name" value="OMP_efflux"/>
</dbReference>
<dbReference type="InterPro" id="IPR010131">
    <property type="entry name" value="MdtP/NodT-like"/>
</dbReference>